<reference evidence="1 2" key="1">
    <citation type="submission" date="2019-06" db="EMBL/GenBank/DDBJ databases">
        <title>Whole genome shotgun sequence of Zoogloea ramigera NBRC 15342.</title>
        <authorList>
            <person name="Hosoyama A."/>
            <person name="Uohara A."/>
            <person name="Ohji S."/>
            <person name="Ichikawa N."/>
        </authorList>
    </citation>
    <scope>NUCLEOTIDE SEQUENCE [LARGE SCALE GENOMIC DNA]</scope>
    <source>
        <strain evidence="1 2">NBRC 15342</strain>
    </source>
</reference>
<dbReference type="Pfam" id="PF05635">
    <property type="entry name" value="23S_rRNA_IVP"/>
    <property type="match status" value="1"/>
</dbReference>
<dbReference type="SUPFAM" id="SSF158446">
    <property type="entry name" value="IVS-encoded protein-like"/>
    <property type="match status" value="1"/>
</dbReference>
<evidence type="ECO:0000313" key="2">
    <source>
        <dbReference type="Proteomes" id="UP000318422"/>
    </source>
</evidence>
<dbReference type="EMBL" id="BJNV01000144">
    <property type="protein sequence ID" value="GEC97817.1"/>
    <property type="molecule type" value="Genomic_DNA"/>
</dbReference>
<comment type="caution">
    <text evidence="1">The sequence shown here is derived from an EMBL/GenBank/DDBJ whole genome shotgun (WGS) entry which is preliminary data.</text>
</comment>
<sequence>MGNGEWAVGGDRPHERLDAWQQGTLLVKAIYGLSAGFPAEERFGLTQQMRRAAVSIPSNLAEGSARNGAREYAHFISVARGSLAELTTQIQIARMLGHLDDTTEILTLTDHVGRLLTGLHRKWSAQ</sequence>
<keyword evidence="2" id="KW-1185">Reference proteome</keyword>
<dbReference type="Gene3D" id="1.20.1440.60">
    <property type="entry name" value="23S rRNA-intervening sequence"/>
    <property type="match status" value="1"/>
</dbReference>
<accession>A0A4Y4D3H6</accession>
<dbReference type="AlphaFoldDB" id="A0A4Y4D3H6"/>
<gene>
    <name evidence="1" type="ORF">ZRA01_38900</name>
</gene>
<evidence type="ECO:0000313" key="1">
    <source>
        <dbReference type="EMBL" id="GEC97817.1"/>
    </source>
</evidence>
<dbReference type="NCBIfam" id="TIGR02436">
    <property type="entry name" value="four helix bundle protein"/>
    <property type="match status" value="1"/>
</dbReference>
<dbReference type="CDD" id="cd16377">
    <property type="entry name" value="23S_rRNA_IVP_like"/>
    <property type="match status" value="1"/>
</dbReference>
<dbReference type="InterPro" id="IPR036583">
    <property type="entry name" value="23S_rRNA_IVS_sf"/>
</dbReference>
<dbReference type="Proteomes" id="UP000318422">
    <property type="component" value="Unassembled WGS sequence"/>
</dbReference>
<organism evidence="1 2">
    <name type="scientific">Zoogloea ramigera</name>
    <dbReference type="NCBI Taxonomy" id="350"/>
    <lineage>
        <taxon>Bacteria</taxon>
        <taxon>Pseudomonadati</taxon>
        <taxon>Pseudomonadota</taxon>
        <taxon>Betaproteobacteria</taxon>
        <taxon>Rhodocyclales</taxon>
        <taxon>Zoogloeaceae</taxon>
        <taxon>Zoogloea</taxon>
    </lineage>
</organism>
<protein>
    <recommendedName>
        <fullName evidence="3">Four helix bundle protein</fullName>
    </recommendedName>
</protein>
<name>A0A4Y4D3H6_ZOORA</name>
<dbReference type="InterPro" id="IPR012657">
    <property type="entry name" value="23S_rRNA-intervening_sequence"/>
</dbReference>
<dbReference type="PANTHER" id="PTHR38471:SF2">
    <property type="entry name" value="FOUR HELIX BUNDLE PROTEIN"/>
    <property type="match status" value="1"/>
</dbReference>
<dbReference type="PANTHER" id="PTHR38471">
    <property type="entry name" value="FOUR HELIX BUNDLE PROTEIN"/>
    <property type="match status" value="1"/>
</dbReference>
<dbReference type="OrthoDB" id="160990at2"/>
<proteinExistence type="predicted"/>
<evidence type="ECO:0008006" key="3">
    <source>
        <dbReference type="Google" id="ProtNLM"/>
    </source>
</evidence>